<protein>
    <recommendedName>
        <fullName evidence="3">Integrase catalytic domain-containing protein</fullName>
    </recommendedName>
</protein>
<dbReference type="GO" id="GO:0005634">
    <property type="term" value="C:nucleus"/>
    <property type="evidence" value="ECO:0007669"/>
    <property type="project" value="UniProtKB-ARBA"/>
</dbReference>
<feature type="domain" description="Integrase catalytic" evidence="3">
    <location>
        <begin position="140"/>
        <end position="307"/>
    </location>
</feature>
<dbReference type="EMBL" id="JABELV010000076">
    <property type="protein sequence ID" value="KAG7532039.1"/>
    <property type="molecule type" value="Genomic_DNA"/>
</dbReference>
<accession>A0A8K0NSQ5</accession>
<dbReference type="Pfam" id="PF00665">
    <property type="entry name" value="rve"/>
    <property type="match status" value="1"/>
</dbReference>
<dbReference type="Gene3D" id="1.10.340.70">
    <property type="match status" value="1"/>
</dbReference>
<dbReference type="SUPFAM" id="SSF53098">
    <property type="entry name" value="Ribonuclease H-like"/>
    <property type="match status" value="1"/>
</dbReference>
<proteinExistence type="predicted"/>
<feature type="compositionally biased region" description="Acidic residues" evidence="2">
    <location>
        <begin position="448"/>
        <end position="459"/>
    </location>
</feature>
<feature type="compositionally biased region" description="Basic and acidic residues" evidence="2">
    <location>
        <begin position="426"/>
        <end position="447"/>
    </location>
</feature>
<dbReference type="GO" id="GO:0003723">
    <property type="term" value="F:RNA binding"/>
    <property type="evidence" value="ECO:0007669"/>
    <property type="project" value="UniProtKB-KW"/>
</dbReference>
<dbReference type="AlphaFoldDB" id="A0A8K0NSQ5"/>
<organism evidence="4 5">
    <name type="scientific">Filobasidium floriforme</name>
    <dbReference type="NCBI Taxonomy" id="5210"/>
    <lineage>
        <taxon>Eukaryota</taxon>
        <taxon>Fungi</taxon>
        <taxon>Dikarya</taxon>
        <taxon>Basidiomycota</taxon>
        <taxon>Agaricomycotina</taxon>
        <taxon>Tremellomycetes</taxon>
        <taxon>Filobasidiales</taxon>
        <taxon>Filobasidiaceae</taxon>
        <taxon>Filobasidium</taxon>
    </lineage>
</organism>
<feature type="region of interest" description="Disordered" evidence="2">
    <location>
        <begin position="421"/>
        <end position="482"/>
    </location>
</feature>
<dbReference type="InterPro" id="IPR041588">
    <property type="entry name" value="Integrase_H2C2"/>
</dbReference>
<dbReference type="Gene3D" id="3.30.420.10">
    <property type="entry name" value="Ribonuclease H-like superfamily/Ribonuclease H"/>
    <property type="match status" value="1"/>
</dbReference>
<dbReference type="InterPro" id="IPR012337">
    <property type="entry name" value="RNaseH-like_sf"/>
</dbReference>
<feature type="compositionally biased region" description="Polar residues" evidence="2">
    <location>
        <begin position="473"/>
        <end position="482"/>
    </location>
</feature>
<reference evidence="4" key="1">
    <citation type="submission" date="2020-04" db="EMBL/GenBank/DDBJ databases">
        <title>Analysis of mating type loci in Filobasidium floriforme.</title>
        <authorList>
            <person name="Nowrousian M."/>
        </authorList>
    </citation>
    <scope>NUCLEOTIDE SEQUENCE</scope>
    <source>
        <strain evidence="4">CBS 6242</strain>
    </source>
</reference>
<gene>
    <name evidence="4" type="ORF">FFLO_03914</name>
</gene>
<dbReference type="InterPro" id="IPR036397">
    <property type="entry name" value="RNaseH_sf"/>
</dbReference>
<dbReference type="Proteomes" id="UP000812966">
    <property type="component" value="Unassembled WGS sequence"/>
</dbReference>
<keyword evidence="5" id="KW-1185">Reference proteome</keyword>
<dbReference type="PROSITE" id="PS50994">
    <property type="entry name" value="INTEGRASE"/>
    <property type="match status" value="1"/>
</dbReference>
<dbReference type="InterPro" id="IPR050951">
    <property type="entry name" value="Retrovirus_Pol_polyprotein"/>
</dbReference>
<keyword evidence="1" id="KW-0694">RNA-binding</keyword>
<sequence length="482" mass="54737">MDCRMITISKDLDLLESFKDDEHLDVTRWVLQAEVDEIDERNRLDVQRRAANFFIEDGKLKRFSKGYGPVHVVPEGEGETIARGVHESSGHLGRDLMMTRLVQTHYWTSMRKDVDTVISTCARCVQFGTRLQKLLLKPIIRYSPFDMLALDYLHMPKGSNGKDIVLVVIDCFSRYIMAWAFKGNPTSSTVVKCLTEIESRFVVPRELLMDNFFDNREIHAWAAARNVQLTFSAPYAHVGLVENANHLVLERLRRLANTDVHHVPLLEKAVVPKKWPEELEKSVKSLNERKMAILGGYSPKDLLFGIRQGQAEGTERVAPGVRVLMIESIRSEATEAFVREQARRLSKSKEWNSYEPKPKDLVMIYDASGDRSFETGWKLRARWQGPYVVECVRRRSARVKTLDGRAKAGWVAWALMKRWPNVGKRVGPDDGERGGEEGGDGGGRDRTDGEEDGSDEEEGSDGRRRTRSGRSGNTTNDNDITS</sequence>
<dbReference type="PANTHER" id="PTHR37984:SF5">
    <property type="entry name" value="PROTEIN NYNRIN-LIKE"/>
    <property type="match status" value="1"/>
</dbReference>
<evidence type="ECO:0000259" key="3">
    <source>
        <dbReference type="PROSITE" id="PS50994"/>
    </source>
</evidence>
<dbReference type="PANTHER" id="PTHR37984">
    <property type="entry name" value="PROTEIN CBG26694"/>
    <property type="match status" value="1"/>
</dbReference>
<comment type="caution">
    <text evidence="4">The sequence shown here is derived from an EMBL/GenBank/DDBJ whole genome shotgun (WGS) entry which is preliminary data.</text>
</comment>
<dbReference type="GO" id="GO:0015074">
    <property type="term" value="P:DNA integration"/>
    <property type="evidence" value="ECO:0007669"/>
    <property type="project" value="InterPro"/>
</dbReference>
<dbReference type="Pfam" id="PF17921">
    <property type="entry name" value="Integrase_H2C2"/>
    <property type="match status" value="1"/>
</dbReference>
<evidence type="ECO:0000313" key="4">
    <source>
        <dbReference type="EMBL" id="KAG7532039.1"/>
    </source>
</evidence>
<evidence type="ECO:0000256" key="2">
    <source>
        <dbReference type="SAM" id="MobiDB-lite"/>
    </source>
</evidence>
<evidence type="ECO:0000313" key="5">
    <source>
        <dbReference type="Proteomes" id="UP000812966"/>
    </source>
</evidence>
<name>A0A8K0NSQ5_9TREE</name>
<dbReference type="InterPro" id="IPR001584">
    <property type="entry name" value="Integrase_cat-core"/>
</dbReference>
<evidence type="ECO:0000256" key="1">
    <source>
        <dbReference type="ARBA" id="ARBA00022884"/>
    </source>
</evidence>